<reference evidence="1 2" key="1">
    <citation type="submission" date="2016-10" db="EMBL/GenBank/DDBJ databases">
        <authorList>
            <person name="de Groot N.N."/>
        </authorList>
    </citation>
    <scope>NUCLEOTIDE SEQUENCE [LARGE SCALE GENOMIC DNA]</scope>
    <source>
        <strain evidence="1 2">DSM 28010</strain>
    </source>
</reference>
<organism evidence="1 2">
    <name type="scientific">Lutimaribacter saemankumensis</name>
    <dbReference type="NCBI Taxonomy" id="490829"/>
    <lineage>
        <taxon>Bacteria</taxon>
        <taxon>Pseudomonadati</taxon>
        <taxon>Pseudomonadota</taxon>
        <taxon>Alphaproteobacteria</taxon>
        <taxon>Rhodobacterales</taxon>
        <taxon>Roseobacteraceae</taxon>
        <taxon>Lutimaribacter</taxon>
    </lineage>
</organism>
<proteinExistence type="predicted"/>
<keyword evidence="2" id="KW-1185">Reference proteome</keyword>
<dbReference type="OrthoDB" id="7170465at2"/>
<dbReference type="AlphaFoldDB" id="A0A1G8KUM0"/>
<dbReference type="InterPro" id="IPR036291">
    <property type="entry name" value="NAD(P)-bd_dom_sf"/>
</dbReference>
<dbReference type="EMBL" id="FNEB01000003">
    <property type="protein sequence ID" value="SDI47164.1"/>
    <property type="molecule type" value="Genomic_DNA"/>
</dbReference>
<dbReference type="SUPFAM" id="SSF51735">
    <property type="entry name" value="NAD(P)-binding Rossmann-fold domains"/>
    <property type="match status" value="1"/>
</dbReference>
<dbReference type="RefSeq" id="WP_090028327.1">
    <property type="nucleotide sequence ID" value="NZ_FNEB01000003.1"/>
</dbReference>
<evidence type="ECO:0000313" key="2">
    <source>
        <dbReference type="Proteomes" id="UP000199340"/>
    </source>
</evidence>
<accession>A0A1G8KUM0</accession>
<evidence type="ECO:0000313" key="1">
    <source>
        <dbReference type="EMBL" id="SDI47164.1"/>
    </source>
</evidence>
<gene>
    <name evidence="1" type="ORF">SAMN05421850_10346</name>
</gene>
<dbReference type="Gene3D" id="3.40.50.720">
    <property type="entry name" value="NAD(P)-binding Rossmann-like Domain"/>
    <property type="match status" value="1"/>
</dbReference>
<dbReference type="STRING" id="490829.SAMN05421850_10346"/>
<dbReference type="Proteomes" id="UP000199340">
    <property type="component" value="Unassembled WGS sequence"/>
</dbReference>
<sequence>MSGTILVLGASGRFGRNISDVFAAAGWTVRGFDRAKDNLDSAAAGADVIAMGWNPPYHRWAAEMPALHAQVRRAALRHGATVLLPGNVYVFGDGSGPVWDESTPHAATNPLGRLRAEMEAAYRNEGVRTILLRAGDFLDTEASGNWFDAMMAKPVAKGVLRYPGATDVPHAWAYLPDVARAFLDLAEQRDSLPVYADIPFPGYTLTGQEMATALGRVTGRKIRLRPVPWWMLRLARPFMPFVGGMFEMRYLWSLPHRMDGRRFDALLPDFVPTPLDIALAAAIAPLR</sequence>
<name>A0A1G8KUM0_9RHOB</name>
<protein>
    <submittedName>
        <fullName evidence="1">Nucleoside-diphosphate-sugar epimerase</fullName>
    </submittedName>
</protein>